<evidence type="ECO:0000259" key="7">
    <source>
        <dbReference type="SMART" id="SM00079"/>
    </source>
</evidence>
<comment type="similarity">
    <text evidence="2 4">Belongs to the bacterial solute-binding protein 3 family.</text>
</comment>
<dbReference type="PANTHER" id="PTHR35936">
    <property type="entry name" value="MEMBRANE-BOUND LYTIC MUREIN TRANSGLYCOSYLASE F"/>
    <property type="match status" value="1"/>
</dbReference>
<dbReference type="InterPro" id="IPR018313">
    <property type="entry name" value="SBP_3_CS"/>
</dbReference>
<comment type="subcellular location">
    <subcellularLocation>
        <location evidence="1">Cell envelope</location>
    </subcellularLocation>
</comment>
<dbReference type="SUPFAM" id="SSF53850">
    <property type="entry name" value="Periplasmic binding protein-like II"/>
    <property type="match status" value="1"/>
</dbReference>
<dbReference type="AlphaFoldDB" id="A0A2Z2P8F4"/>
<dbReference type="EMBL" id="CP018632">
    <property type="protein sequence ID" value="ASJ76144.1"/>
    <property type="molecule type" value="Genomic_DNA"/>
</dbReference>
<sequence>MNRITSKITRRMGASLAVLLLGIAFSAVASAQQAQQALASASVIETIKERGAIKIGLSIFTPWSMRDKNGELIGFELDVGNKLAADMGVEAEFIPTSWDGIIPALMSGKFDVIISGMTTTPERNLTINFSNPYAFSGVTLLSNTKMTAGMQVEDYNSPDITFAARRGATPAALIAEMFPEAELLLFDEDGASTQEVLNGKAHATMASEPSPSDEARRYPDTLSVPFDRTFSATGEAFGLRKGDPDALNYFNNWINNYTRNGWLKKRNDYWFKGNDWADQVSEK</sequence>
<dbReference type="GO" id="GO:0016020">
    <property type="term" value="C:membrane"/>
    <property type="evidence" value="ECO:0007669"/>
    <property type="project" value="InterPro"/>
</dbReference>
<feature type="domain" description="Solute-binding protein family 3/N-terminal" evidence="6">
    <location>
        <begin position="52"/>
        <end position="274"/>
    </location>
</feature>
<dbReference type="InterPro" id="IPR001320">
    <property type="entry name" value="Iontro_rcpt_C"/>
</dbReference>
<dbReference type="InterPro" id="IPR001638">
    <property type="entry name" value="Solute-binding_3/MltF_N"/>
</dbReference>
<evidence type="ECO:0000256" key="2">
    <source>
        <dbReference type="ARBA" id="ARBA00010333"/>
    </source>
</evidence>
<dbReference type="GO" id="GO:0030313">
    <property type="term" value="C:cell envelope"/>
    <property type="evidence" value="ECO:0007669"/>
    <property type="project" value="UniProtKB-SubCell"/>
</dbReference>
<evidence type="ECO:0000256" key="5">
    <source>
        <dbReference type="SAM" id="SignalP"/>
    </source>
</evidence>
<accession>A0A2Z2P8F4</accession>
<dbReference type="PROSITE" id="PS01039">
    <property type="entry name" value="SBP_BACTERIAL_3"/>
    <property type="match status" value="1"/>
</dbReference>
<dbReference type="KEGG" id="gai:IMCC3135_30475"/>
<name>A0A2Z2P8F4_9GAMM</name>
<evidence type="ECO:0000256" key="4">
    <source>
        <dbReference type="RuleBase" id="RU003744"/>
    </source>
</evidence>
<dbReference type="GO" id="GO:0015276">
    <property type="term" value="F:ligand-gated monoatomic ion channel activity"/>
    <property type="evidence" value="ECO:0007669"/>
    <property type="project" value="InterPro"/>
</dbReference>
<evidence type="ECO:0000313" key="9">
    <source>
        <dbReference type="Proteomes" id="UP000250079"/>
    </source>
</evidence>
<keyword evidence="3 5" id="KW-0732">Signal</keyword>
<dbReference type="RefSeq" id="WP_088920954.1">
    <property type="nucleotide sequence ID" value="NZ_CP018632.1"/>
</dbReference>
<keyword evidence="9" id="KW-1185">Reference proteome</keyword>
<evidence type="ECO:0000256" key="3">
    <source>
        <dbReference type="ARBA" id="ARBA00022729"/>
    </source>
</evidence>
<dbReference type="Pfam" id="PF00497">
    <property type="entry name" value="SBP_bac_3"/>
    <property type="match status" value="1"/>
</dbReference>
<reference evidence="8 9" key="1">
    <citation type="submission" date="2016-12" db="EMBL/GenBank/DDBJ databases">
        <authorList>
            <person name="Song W.-J."/>
            <person name="Kurnit D.M."/>
        </authorList>
    </citation>
    <scope>NUCLEOTIDE SEQUENCE [LARGE SCALE GENOMIC DNA]</scope>
    <source>
        <strain evidence="8 9">IMCC3135</strain>
    </source>
</reference>
<protein>
    <submittedName>
        <fullName evidence="8">L-cystine-binding protein FliY</fullName>
    </submittedName>
</protein>
<dbReference type="PANTHER" id="PTHR35936:SF38">
    <property type="entry name" value="GLUTAMINE-BINDING PERIPLASMIC PROTEIN"/>
    <property type="match status" value="1"/>
</dbReference>
<evidence type="ECO:0000256" key="1">
    <source>
        <dbReference type="ARBA" id="ARBA00004196"/>
    </source>
</evidence>
<dbReference type="CDD" id="cd13629">
    <property type="entry name" value="PBP2_Dsm1740"/>
    <property type="match status" value="1"/>
</dbReference>
<dbReference type="OrthoDB" id="9768183at2"/>
<feature type="signal peptide" evidence="5">
    <location>
        <begin position="1"/>
        <end position="31"/>
    </location>
</feature>
<gene>
    <name evidence="8" type="primary">fliY_2</name>
    <name evidence="8" type="ORF">IMCC3135_30475</name>
</gene>
<dbReference type="SMART" id="SM00062">
    <property type="entry name" value="PBPb"/>
    <property type="match status" value="1"/>
</dbReference>
<feature type="chain" id="PRO_5016373516" evidence="5">
    <location>
        <begin position="32"/>
        <end position="283"/>
    </location>
</feature>
<organism evidence="8 9">
    <name type="scientific">Granulosicoccus antarcticus IMCC3135</name>
    <dbReference type="NCBI Taxonomy" id="1192854"/>
    <lineage>
        <taxon>Bacteria</taxon>
        <taxon>Pseudomonadati</taxon>
        <taxon>Pseudomonadota</taxon>
        <taxon>Gammaproteobacteria</taxon>
        <taxon>Chromatiales</taxon>
        <taxon>Granulosicoccaceae</taxon>
        <taxon>Granulosicoccus</taxon>
    </lineage>
</organism>
<dbReference type="Proteomes" id="UP000250079">
    <property type="component" value="Chromosome"/>
</dbReference>
<feature type="domain" description="Ionotropic glutamate receptor C-terminal" evidence="7">
    <location>
        <begin position="52"/>
        <end position="273"/>
    </location>
</feature>
<proteinExistence type="inferred from homology"/>
<evidence type="ECO:0000313" key="8">
    <source>
        <dbReference type="EMBL" id="ASJ76144.1"/>
    </source>
</evidence>
<dbReference type="Gene3D" id="3.40.190.10">
    <property type="entry name" value="Periplasmic binding protein-like II"/>
    <property type="match status" value="2"/>
</dbReference>
<evidence type="ECO:0000259" key="6">
    <source>
        <dbReference type="SMART" id="SM00062"/>
    </source>
</evidence>
<dbReference type="SMART" id="SM00079">
    <property type="entry name" value="PBPe"/>
    <property type="match status" value="1"/>
</dbReference>